<dbReference type="Proteomes" id="UP000095285">
    <property type="component" value="Unassembled WGS sequence"/>
</dbReference>
<accession>A0A1I7V8Y8</accession>
<keyword evidence="1" id="KW-1185">Reference proteome</keyword>
<name>A0A1I7V8Y8_LOALO</name>
<sequence>MSELIARLEANLLGFHVISPEIQGMVAETDFISGEFSAIDQDVGQKIDSTSSEARNKCRGEQKYFINNIS</sequence>
<reference evidence="2" key="2">
    <citation type="submission" date="2016-11" db="UniProtKB">
        <authorList>
            <consortium name="WormBaseParasite"/>
        </authorList>
    </citation>
    <scope>IDENTIFICATION</scope>
</reference>
<protein>
    <submittedName>
        <fullName evidence="2">t-SNARE coiled-coil homology domain-containing protein</fullName>
    </submittedName>
</protein>
<dbReference type="AlphaFoldDB" id="A0A1I7V8Y8"/>
<proteinExistence type="predicted"/>
<evidence type="ECO:0000313" key="2">
    <source>
        <dbReference type="WBParaSite" id="EN70_11147"/>
    </source>
</evidence>
<organism evidence="1 2">
    <name type="scientific">Loa loa</name>
    <name type="common">Eye worm</name>
    <name type="synonym">Filaria loa</name>
    <dbReference type="NCBI Taxonomy" id="7209"/>
    <lineage>
        <taxon>Eukaryota</taxon>
        <taxon>Metazoa</taxon>
        <taxon>Ecdysozoa</taxon>
        <taxon>Nematoda</taxon>
        <taxon>Chromadorea</taxon>
        <taxon>Rhabditida</taxon>
        <taxon>Spirurina</taxon>
        <taxon>Spiruromorpha</taxon>
        <taxon>Filarioidea</taxon>
        <taxon>Onchocercidae</taxon>
        <taxon>Loa</taxon>
    </lineage>
</organism>
<reference evidence="1" key="1">
    <citation type="submission" date="2012-04" db="EMBL/GenBank/DDBJ databases">
        <title>The Genome Sequence of Loa loa.</title>
        <authorList>
            <consortium name="The Broad Institute Genome Sequencing Platform"/>
            <consortium name="Broad Institute Genome Sequencing Center for Infectious Disease"/>
            <person name="Nutman T.B."/>
            <person name="Fink D.L."/>
            <person name="Russ C."/>
            <person name="Young S."/>
            <person name="Zeng Q."/>
            <person name="Gargeya S."/>
            <person name="Alvarado L."/>
            <person name="Berlin A."/>
            <person name="Chapman S.B."/>
            <person name="Chen Z."/>
            <person name="Freedman E."/>
            <person name="Gellesch M."/>
            <person name="Goldberg J."/>
            <person name="Griggs A."/>
            <person name="Gujja S."/>
            <person name="Heilman E.R."/>
            <person name="Heiman D."/>
            <person name="Howarth C."/>
            <person name="Mehta T."/>
            <person name="Neiman D."/>
            <person name="Pearson M."/>
            <person name="Roberts A."/>
            <person name="Saif S."/>
            <person name="Shea T."/>
            <person name="Shenoy N."/>
            <person name="Sisk P."/>
            <person name="Stolte C."/>
            <person name="Sykes S."/>
            <person name="White J."/>
            <person name="Yandava C."/>
            <person name="Haas B."/>
            <person name="Henn M.R."/>
            <person name="Nusbaum C."/>
            <person name="Birren B."/>
        </authorList>
    </citation>
    <scope>NUCLEOTIDE SEQUENCE [LARGE SCALE GENOMIC DNA]</scope>
</reference>
<dbReference type="WBParaSite" id="EN70_11147">
    <property type="protein sequence ID" value="EN70_11147"/>
    <property type="gene ID" value="EN70_11147"/>
</dbReference>
<evidence type="ECO:0000313" key="1">
    <source>
        <dbReference type="Proteomes" id="UP000095285"/>
    </source>
</evidence>